<dbReference type="CDD" id="cd07812">
    <property type="entry name" value="SRPBCC"/>
    <property type="match status" value="1"/>
</dbReference>
<evidence type="ECO:0000313" key="1">
    <source>
        <dbReference type="EMBL" id="RNE59284.1"/>
    </source>
</evidence>
<organism evidence="1 2">
    <name type="scientific">Cryobacterium tepidiphilum</name>
    <dbReference type="NCBI Taxonomy" id="2486026"/>
    <lineage>
        <taxon>Bacteria</taxon>
        <taxon>Bacillati</taxon>
        <taxon>Actinomycetota</taxon>
        <taxon>Actinomycetes</taxon>
        <taxon>Micrococcales</taxon>
        <taxon>Microbacteriaceae</taxon>
        <taxon>Cryobacterium</taxon>
    </lineage>
</organism>
<sequence>MATNYRTMECEPRHVFEVLGNGWLYPGWVVGASRMRGVDEAWPAPSSALHHSFGVWPVLLNDATSMLEWDPPRHALLKARAWPVGEAHVTIDVRETENGCRVRMIEDTVAGPARFVPGAVRESMVHARNVETLHRLAYLAEGKAKAERKSAEGKA</sequence>
<dbReference type="RefSeq" id="WP_123046219.1">
    <property type="nucleotide sequence ID" value="NZ_RDSR01000017.1"/>
</dbReference>
<name>A0A3M8L3Q5_9MICO</name>
<dbReference type="Pfam" id="PF10604">
    <property type="entry name" value="Polyketide_cyc2"/>
    <property type="match status" value="1"/>
</dbReference>
<keyword evidence="2" id="KW-1185">Reference proteome</keyword>
<dbReference type="SUPFAM" id="SSF55961">
    <property type="entry name" value="Bet v1-like"/>
    <property type="match status" value="1"/>
</dbReference>
<gene>
    <name evidence="1" type="ORF">EEJ31_10300</name>
</gene>
<dbReference type="InterPro" id="IPR019587">
    <property type="entry name" value="Polyketide_cyclase/dehydratase"/>
</dbReference>
<dbReference type="EMBL" id="RDSR01000017">
    <property type="protein sequence ID" value="RNE59284.1"/>
    <property type="molecule type" value="Genomic_DNA"/>
</dbReference>
<proteinExistence type="predicted"/>
<dbReference type="Gene3D" id="3.30.530.20">
    <property type="match status" value="1"/>
</dbReference>
<reference evidence="1 2" key="1">
    <citation type="submission" date="2018-11" db="EMBL/GenBank/DDBJ databases">
        <title>Cryobacterium sp. nov., isolated from rhizosphere soil of lettuce.</title>
        <authorList>
            <person name="Wang Y."/>
        </authorList>
    </citation>
    <scope>NUCLEOTIDE SEQUENCE [LARGE SCALE GENOMIC DNA]</scope>
    <source>
        <strain evidence="1 2">NEAU-85</strain>
    </source>
</reference>
<dbReference type="OrthoDB" id="4483486at2"/>
<dbReference type="Proteomes" id="UP000279859">
    <property type="component" value="Unassembled WGS sequence"/>
</dbReference>
<evidence type="ECO:0000313" key="2">
    <source>
        <dbReference type="Proteomes" id="UP000279859"/>
    </source>
</evidence>
<accession>A0A3M8L3Q5</accession>
<comment type="caution">
    <text evidence="1">The sequence shown here is derived from an EMBL/GenBank/DDBJ whole genome shotgun (WGS) entry which is preliminary data.</text>
</comment>
<dbReference type="AlphaFoldDB" id="A0A3M8L3Q5"/>
<dbReference type="InterPro" id="IPR023393">
    <property type="entry name" value="START-like_dom_sf"/>
</dbReference>
<protein>
    <submittedName>
        <fullName evidence="1">SRPBCC family protein</fullName>
    </submittedName>
</protein>